<accession>A0A372NRE1</accession>
<dbReference type="Pfam" id="PF12669">
    <property type="entry name" value="FeoB_associated"/>
    <property type="match status" value="1"/>
</dbReference>
<dbReference type="RefSeq" id="WP_117391549.1">
    <property type="nucleotide sequence ID" value="NZ_QWDC01000002.1"/>
</dbReference>
<comment type="caution">
    <text evidence="2">The sequence shown here is derived from an EMBL/GenBank/DDBJ whole genome shotgun (WGS) entry which is preliminary data.</text>
</comment>
<dbReference type="AlphaFoldDB" id="A0A372NRE1"/>
<dbReference type="EMBL" id="QWDC01000002">
    <property type="protein sequence ID" value="RFZ91836.1"/>
    <property type="molecule type" value="Genomic_DNA"/>
</dbReference>
<dbReference type="Proteomes" id="UP000264217">
    <property type="component" value="Unassembled WGS sequence"/>
</dbReference>
<keyword evidence="3" id="KW-1185">Reference proteome</keyword>
<evidence type="ECO:0000256" key="1">
    <source>
        <dbReference type="SAM" id="Phobius"/>
    </source>
</evidence>
<evidence type="ECO:0000313" key="2">
    <source>
        <dbReference type="EMBL" id="RFZ91836.1"/>
    </source>
</evidence>
<keyword evidence="1" id="KW-1133">Transmembrane helix</keyword>
<proteinExistence type="predicted"/>
<protein>
    <submittedName>
        <fullName evidence="2">FeoB-associated Cys-rich membrane protein</fullName>
    </submittedName>
</protein>
<feature type="transmembrane region" description="Helical" evidence="1">
    <location>
        <begin position="6"/>
        <end position="24"/>
    </location>
</feature>
<dbReference type="OrthoDB" id="771982at2"/>
<sequence>MNVQVIIIAILFAVAVFYVGRIIYKSLFAKKSCGSNCKCGVDFSGVEPGKQSK</sequence>
<reference evidence="2 3" key="1">
    <citation type="submission" date="2018-08" db="EMBL/GenBank/DDBJ databases">
        <title>Mucilaginibacter sp. MYSH2.</title>
        <authorList>
            <person name="Seo T."/>
        </authorList>
    </citation>
    <scope>NUCLEOTIDE SEQUENCE [LARGE SCALE GENOMIC DNA]</scope>
    <source>
        <strain evidence="2 3">MYSH2</strain>
    </source>
</reference>
<keyword evidence="1" id="KW-0812">Transmembrane</keyword>
<organism evidence="2 3">
    <name type="scientific">Mucilaginibacter conchicola</name>
    <dbReference type="NCBI Taxonomy" id="2303333"/>
    <lineage>
        <taxon>Bacteria</taxon>
        <taxon>Pseudomonadati</taxon>
        <taxon>Bacteroidota</taxon>
        <taxon>Sphingobacteriia</taxon>
        <taxon>Sphingobacteriales</taxon>
        <taxon>Sphingobacteriaceae</taxon>
        <taxon>Mucilaginibacter</taxon>
    </lineage>
</organism>
<keyword evidence="1" id="KW-0472">Membrane</keyword>
<gene>
    <name evidence="2" type="ORF">D0C36_10325</name>
</gene>
<name>A0A372NRE1_9SPHI</name>
<evidence type="ECO:0000313" key="3">
    <source>
        <dbReference type="Proteomes" id="UP000264217"/>
    </source>
</evidence>